<evidence type="ECO:0000256" key="1">
    <source>
        <dbReference type="SAM" id="MobiDB-lite"/>
    </source>
</evidence>
<proteinExistence type="predicted"/>
<dbReference type="AlphaFoldDB" id="A0A9D7HKW7"/>
<evidence type="ECO:0000313" key="2">
    <source>
        <dbReference type="EMBL" id="MBK6972053.1"/>
    </source>
</evidence>
<gene>
    <name evidence="2" type="ORF">IPH26_03530</name>
</gene>
<comment type="caution">
    <text evidence="2">The sequence shown here is derived from an EMBL/GenBank/DDBJ whole genome shotgun (WGS) entry which is preliminary data.</text>
</comment>
<accession>A0A9D7HKW7</accession>
<dbReference type="EMBL" id="JADJEV010000001">
    <property type="protein sequence ID" value="MBK6972053.1"/>
    <property type="molecule type" value="Genomic_DNA"/>
</dbReference>
<feature type="region of interest" description="Disordered" evidence="1">
    <location>
        <begin position="1"/>
        <end position="33"/>
    </location>
</feature>
<organism evidence="2 3">
    <name type="scientific">Candidatus Methylophosphatis roskildensis</name>
    <dbReference type="NCBI Taxonomy" id="2899263"/>
    <lineage>
        <taxon>Bacteria</taxon>
        <taxon>Pseudomonadati</taxon>
        <taxon>Pseudomonadota</taxon>
        <taxon>Betaproteobacteria</taxon>
        <taxon>Nitrosomonadales</taxon>
        <taxon>Sterolibacteriaceae</taxon>
        <taxon>Candidatus Methylophosphatis</taxon>
    </lineage>
</organism>
<feature type="region of interest" description="Disordered" evidence="1">
    <location>
        <begin position="57"/>
        <end position="95"/>
    </location>
</feature>
<reference evidence="2" key="1">
    <citation type="submission" date="2020-10" db="EMBL/GenBank/DDBJ databases">
        <title>Connecting structure to function with the recovery of over 1000 high-quality activated sludge metagenome-assembled genomes encoding full-length rRNA genes using long-read sequencing.</title>
        <authorList>
            <person name="Singleton C.M."/>
            <person name="Petriglieri F."/>
            <person name="Kristensen J.M."/>
            <person name="Kirkegaard R.H."/>
            <person name="Michaelsen T.Y."/>
            <person name="Andersen M.H."/>
            <person name="Karst S.M."/>
            <person name="Dueholm M.S."/>
            <person name="Nielsen P.H."/>
            <person name="Albertsen M."/>
        </authorList>
    </citation>
    <scope>NUCLEOTIDE SEQUENCE</scope>
    <source>
        <strain evidence="2">Bjer_18-Q3-R1-45_BAT3C.347</strain>
    </source>
</reference>
<evidence type="ECO:0000313" key="3">
    <source>
        <dbReference type="Proteomes" id="UP000807785"/>
    </source>
</evidence>
<name>A0A9D7HKW7_9PROT</name>
<sequence length="95" mass="10592">MLFDDEYLDGPAPAAPHRDQGRSIQAGQAKDANKLAERWTAFAQLQDTAQDLGTLTYNITTPRSNPEARSPSRLAPRRYRPKPSSLLRLNPACTR</sequence>
<dbReference type="Proteomes" id="UP000807785">
    <property type="component" value="Unassembled WGS sequence"/>
</dbReference>
<protein>
    <submittedName>
        <fullName evidence="2">Uncharacterized protein</fullName>
    </submittedName>
</protein>